<dbReference type="GO" id="GO:0016607">
    <property type="term" value="C:nuclear speck"/>
    <property type="evidence" value="ECO:0007669"/>
    <property type="project" value="InterPro"/>
</dbReference>
<evidence type="ECO:0000259" key="4">
    <source>
        <dbReference type="SMART" id="SM01275"/>
    </source>
</evidence>
<dbReference type="InterPro" id="IPR019082">
    <property type="entry name" value="Mastermind-like_N"/>
</dbReference>
<dbReference type="SMART" id="SM01275">
    <property type="entry name" value="MamL-1"/>
    <property type="match status" value="1"/>
</dbReference>
<evidence type="ECO:0000256" key="2">
    <source>
        <dbReference type="ARBA" id="ARBA00008081"/>
    </source>
</evidence>
<sequence>MCDESSDHEDLDLDHGGGCVDAGGLLPPGGKPQHLAAPGVLPQQMGEVLTPRKQAVVDRLRRRIENYRRRQTDFMPRFDQAFNGLCEQNIQETLLLKQKFLENKAKRTAKKQDKKQTEIPNNIQNNLLAVLKSLFSRLYTTLLKVYNVPQLLLCMFVYEPFMTECHPLVLSMSG</sequence>
<keyword evidence="3" id="KW-0539">Nucleus</keyword>
<comment type="similarity">
    <text evidence="2">Belongs to the mastermind family.</text>
</comment>
<dbReference type="AlphaFoldDB" id="A0AAN8P138"/>
<protein>
    <recommendedName>
        <fullName evidence="4">Neurogenic mastermind-like N-terminal domain-containing protein</fullName>
    </recommendedName>
</protein>
<dbReference type="InterPro" id="IPR046370">
    <property type="entry name" value="MAML_N_sf"/>
</dbReference>
<proteinExistence type="inferred from homology"/>
<dbReference type="GO" id="GO:0007219">
    <property type="term" value="P:Notch signaling pathway"/>
    <property type="evidence" value="ECO:0007669"/>
    <property type="project" value="InterPro"/>
</dbReference>
<gene>
    <name evidence="5" type="ORF">RUM43_006247</name>
</gene>
<evidence type="ECO:0000256" key="1">
    <source>
        <dbReference type="ARBA" id="ARBA00004123"/>
    </source>
</evidence>
<dbReference type="Gene3D" id="6.10.250.970">
    <property type="match status" value="1"/>
</dbReference>
<evidence type="ECO:0000313" key="5">
    <source>
        <dbReference type="EMBL" id="KAK6625948.1"/>
    </source>
</evidence>
<dbReference type="EMBL" id="JAWJWE010000037">
    <property type="protein sequence ID" value="KAK6625948.1"/>
    <property type="molecule type" value="Genomic_DNA"/>
</dbReference>
<evidence type="ECO:0000313" key="6">
    <source>
        <dbReference type="Proteomes" id="UP001372834"/>
    </source>
</evidence>
<comment type="caution">
    <text evidence="5">The sequence shown here is derived from an EMBL/GenBank/DDBJ whole genome shotgun (WGS) entry which is preliminary data.</text>
</comment>
<dbReference type="GO" id="GO:0003713">
    <property type="term" value="F:transcription coactivator activity"/>
    <property type="evidence" value="ECO:0007669"/>
    <property type="project" value="InterPro"/>
</dbReference>
<organism evidence="5 6">
    <name type="scientific">Polyplax serrata</name>
    <name type="common">Common mouse louse</name>
    <dbReference type="NCBI Taxonomy" id="468196"/>
    <lineage>
        <taxon>Eukaryota</taxon>
        <taxon>Metazoa</taxon>
        <taxon>Ecdysozoa</taxon>
        <taxon>Arthropoda</taxon>
        <taxon>Hexapoda</taxon>
        <taxon>Insecta</taxon>
        <taxon>Pterygota</taxon>
        <taxon>Neoptera</taxon>
        <taxon>Paraneoptera</taxon>
        <taxon>Psocodea</taxon>
        <taxon>Troctomorpha</taxon>
        <taxon>Phthiraptera</taxon>
        <taxon>Anoplura</taxon>
        <taxon>Polyplacidae</taxon>
        <taxon>Polyplax</taxon>
    </lineage>
</organism>
<feature type="domain" description="Neurogenic mastermind-like N-terminal" evidence="4">
    <location>
        <begin position="51"/>
        <end position="110"/>
    </location>
</feature>
<name>A0AAN8P138_POLSC</name>
<evidence type="ECO:0000256" key="3">
    <source>
        <dbReference type="ARBA" id="ARBA00023242"/>
    </source>
</evidence>
<comment type="subcellular location">
    <subcellularLocation>
        <location evidence="1">Nucleus</location>
    </subcellularLocation>
</comment>
<dbReference type="Proteomes" id="UP001372834">
    <property type="component" value="Unassembled WGS sequence"/>
</dbReference>
<dbReference type="Pfam" id="PF09596">
    <property type="entry name" value="MamL-1"/>
    <property type="match status" value="1"/>
</dbReference>
<accession>A0AAN8P138</accession>
<reference evidence="5 6" key="1">
    <citation type="submission" date="2023-10" db="EMBL/GenBank/DDBJ databases">
        <title>Genomes of two closely related lineages of the louse Polyplax serrata with different host specificities.</title>
        <authorList>
            <person name="Martinu J."/>
            <person name="Tarabai H."/>
            <person name="Stefka J."/>
            <person name="Hypsa V."/>
        </authorList>
    </citation>
    <scope>NUCLEOTIDE SEQUENCE [LARGE SCALE GENOMIC DNA]</scope>
    <source>
        <strain evidence="5">HR10_N</strain>
    </source>
</reference>
<dbReference type="GO" id="GO:0045944">
    <property type="term" value="P:positive regulation of transcription by RNA polymerase II"/>
    <property type="evidence" value="ECO:0007669"/>
    <property type="project" value="InterPro"/>
</dbReference>